<dbReference type="NCBIfam" id="TIGR01167">
    <property type="entry name" value="LPXTG_anchor"/>
    <property type="match status" value="1"/>
</dbReference>
<evidence type="ECO:0000256" key="4">
    <source>
        <dbReference type="ARBA" id="ARBA00022525"/>
    </source>
</evidence>
<keyword evidence="6" id="KW-0732">Signal</keyword>
<dbReference type="InterPro" id="IPR012569">
    <property type="entry name" value="Inl_IR"/>
</dbReference>
<feature type="domain" description="Gram-positive cocci surface proteins LPxTG" evidence="11">
    <location>
        <begin position="662"/>
        <end position="695"/>
    </location>
</feature>
<organism evidence="12 13">
    <name type="scientific">Listeria monocytogenes</name>
    <dbReference type="NCBI Taxonomy" id="1639"/>
    <lineage>
        <taxon>Bacteria</taxon>
        <taxon>Bacillati</taxon>
        <taxon>Bacillota</taxon>
        <taxon>Bacilli</taxon>
        <taxon>Bacillales</taxon>
        <taxon>Listeriaceae</taxon>
        <taxon>Listeria</taxon>
    </lineage>
</organism>
<evidence type="ECO:0000256" key="5">
    <source>
        <dbReference type="ARBA" id="ARBA00022614"/>
    </source>
</evidence>
<dbReference type="NCBIfam" id="TIGR02543">
    <property type="entry name" value="List_Bact_rpt"/>
    <property type="match status" value="1"/>
</dbReference>
<comment type="similarity">
    <text evidence="2">Belongs to the internalin family.</text>
</comment>
<feature type="compositionally biased region" description="Polar residues" evidence="9">
    <location>
        <begin position="636"/>
        <end position="659"/>
    </location>
</feature>
<dbReference type="InterPro" id="IPR013783">
    <property type="entry name" value="Ig-like_fold"/>
</dbReference>
<evidence type="ECO:0000256" key="10">
    <source>
        <dbReference type="SAM" id="Phobius"/>
    </source>
</evidence>
<evidence type="ECO:0000256" key="2">
    <source>
        <dbReference type="ARBA" id="ARBA00009432"/>
    </source>
</evidence>
<dbReference type="Pfam" id="PF18981">
    <property type="entry name" value="InlK_D3"/>
    <property type="match status" value="3"/>
</dbReference>
<comment type="subcellular location">
    <subcellularLocation>
        <location evidence="1">Secreted</location>
        <location evidence="1">Cell wall</location>
        <topology evidence="1">Peptidoglycan-anchor</topology>
    </subcellularLocation>
</comment>
<feature type="transmembrane region" description="Helical" evidence="10">
    <location>
        <begin position="670"/>
        <end position="689"/>
    </location>
</feature>
<dbReference type="AlphaFoldDB" id="A0AAN5GM84"/>
<comment type="caution">
    <text evidence="12">The sequence shown here is derived from an EMBL/GenBank/DDBJ whole genome shotgun (WGS) entry which is preliminary data.</text>
</comment>
<accession>A0AAN5GM84</accession>
<keyword evidence="3" id="KW-0134">Cell wall</keyword>
<protein>
    <submittedName>
        <fullName evidence="12">LapB repeat-containing protein</fullName>
    </submittedName>
</protein>
<feature type="region of interest" description="Disordered" evidence="9">
    <location>
        <begin position="626"/>
        <end position="662"/>
    </location>
</feature>
<evidence type="ECO:0000256" key="3">
    <source>
        <dbReference type="ARBA" id="ARBA00022512"/>
    </source>
</evidence>
<keyword evidence="10" id="KW-1133">Transmembrane helix</keyword>
<evidence type="ECO:0000256" key="9">
    <source>
        <dbReference type="SAM" id="MobiDB-lite"/>
    </source>
</evidence>
<keyword evidence="4" id="KW-0964">Secreted</keyword>
<dbReference type="PROSITE" id="PS50847">
    <property type="entry name" value="GRAM_POS_ANCHORING"/>
    <property type="match status" value="1"/>
</dbReference>
<dbReference type="InterPro" id="IPR032675">
    <property type="entry name" value="LRR_dom_sf"/>
</dbReference>
<dbReference type="Pfam" id="PF09479">
    <property type="entry name" value="Flg_new"/>
    <property type="match status" value="1"/>
</dbReference>
<dbReference type="InterPro" id="IPR035986">
    <property type="entry name" value="PKD_dom_sf"/>
</dbReference>
<evidence type="ECO:0000313" key="12">
    <source>
        <dbReference type="EMBL" id="HAJ9591838.1"/>
    </source>
</evidence>
<dbReference type="Gene3D" id="2.60.40.4270">
    <property type="entry name" value="Listeria-Bacteroides repeat domain"/>
    <property type="match status" value="1"/>
</dbReference>
<dbReference type="Pfam" id="PF08191">
    <property type="entry name" value="LRR_adjacent"/>
    <property type="match status" value="1"/>
</dbReference>
<keyword evidence="8" id="KW-0572">Peptidoglycan-anchor</keyword>
<dbReference type="NCBIfam" id="NF033932">
    <property type="entry name" value="LapB_rpt_80"/>
    <property type="match status" value="4"/>
</dbReference>
<evidence type="ECO:0000256" key="8">
    <source>
        <dbReference type="ARBA" id="ARBA00023088"/>
    </source>
</evidence>
<sequence length="695" mass="75120">AVNTLYVSENLVTEIESMHAFPKLQKLELGWNALTNVVMDQVTAEKSPLLRTMNVRGNNLIKINIQDQPKLWTFECDTGSSSELTEVTLKNLPILIAVGNGSSAYQDDIVFSSTPGLSKVILENLPSTSSEVKLDHCAIEELVINNLPKVSVVIISYNKITTLEGLENLSAVSKIDAYENLVTEIENLHAFPKLQTLTVDNNHISVLPTSLKTENPVLTTLSAMNQTITLKQKVIVSDLVLDNEVKNFGQITTAKSISNKGTYQNNQIKWLFEDIKSVNAVDYQFSEPVQEATIQGTFSGKVTQPIKASKVPVISADAEMNYPKNETVSEAAFFKDISASVTDDATLTSDFESVVDFAKAGTYEVTLNAVNEDGVKAASVTVLVHIAKSPAPVITADKEITYTKNAEVSITEYLAAIHAKTNDGSPIESDFATAVNWGTAGDYTVTLRSTNEDGVEAIPVEVTVHIAKSPAPVITADKEITYAKNAEVSITEFLAAIHAKTSDGSPIESDFATAVIWSTAGDYTVTLKSTNEDGVEAIPVEVKVHIVEPLAPTVSNVTFDVDDVQTTESLEAGELISEPLSPTKEGYTFIGWYDSKTGGNKWDFTTDKMPAYNIILYAQFSKDTNKAEAAGGDKPSTPSSIKVSPTGQSESGNLENRSNIKLPATGDDNATVLLVGFGLLMLGLFIRLTQKKRAK</sequence>
<dbReference type="InterPro" id="IPR050836">
    <property type="entry name" value="SDS22/Internalin_LRR"/>
</dbReference>
<dbReference type="Gene3D" id="2.60.40.1220">
    <property type="match status" value="1"/>
</dbReference>
<dbReference type="InterPro" id="IPR019931">
    <property type="entry name" value="LPXTG_anchor"/>
</dbReference>
<dbReference type="InterPro" id="IPR044056">
    <property type="entry name" value="InlI_Ig-like"/>
</dbReference>
<evidence type="ECO:0000313" key="13">
    <source>
        <dbReference type="Proteomes" id="UP000843503"/>
    </source>
</evidence>
<gene>
    <name evidence="12" type="ORF">HQN34_000001</name>
</gene>
<dbReference type="SUPFAM" id="SSF81296">
    <property type="entry name" value="E set domains"/>
    <property type="match status" value="1"/>
</dbReference>
<name>A0AAN5GM84_LISMN</name>
<keyword evidence="10" id="KW-0472">Membrane</keyword>
<keyword evidence="5" id="KW-0433">Leucine-rich repeat</keyword>
<dbReference type="SUPFAM" id="SSF49299">
    <property type="entry name" value="PKD domain"/>
    <property type="match status" value="1"/>
</dbReference>
<dbReference type="Gene3D" id="3.80.10.10">
    <property type="entry name" value="Ribonuclease Inhibitor"/>
    <property type="match status" value="2"/>
</dbReference>
<evidence type="ECO:0000259" key="11">
    <source>
        <dbReference type="PROSITE" id="PS50847"/>
    </source>
</evidence>
<proteinExistence type="inferred from homology"/>
<dbReference type="Gene3D" id="2.60.40.10">
    <property type="entry name" value="Immunoglobulins"/>
    <property type="match status" value="3"/>
</dbReference>
<dbReference type="SUPFAM" id="SSF52058">
    <property type="entry name" value="L domain-like"/>
    <property type="match status" value="1"/>
</dbReference>
<dbReference type="PANTHER" id="PTHR46652:SF3">
    <property type="entry name" value="LEUCINE-RICH REPEAT-CONTAINING PROTEIN 9"/>
    <property type="match status" value="1"/>
</dbReference>
<feature type="non-terminal residue" evidence="12">
    <location>
        <position position="1"/>
    </location>
</feature>
<dbReference type="InterPro" id="IPR014755">
    <property type="entry name" value="Cu-Rt/internalin_Ig-like"/>
</dbReference>
<reference evidence="12 13" key="1">
    <citation type="journal article" date="2018" name="Genome Biol.">
        <title>SKESA: strategic k-mer extension for scrupulous assemblies.</title>
        <authorList>
            <person name="Souvorov A."/>
            <person name="Agarwala R."/>
            <person name="Lipman D.J."/>
        </authorList>
    </citation>
    <scope>NUCLEOTIDE SEQUENCE [LARGE SCALE GENOMIC DNA]</scope>
    <source>
        <strain evidence="12">2017-325981-023-01</strain>
    </source>
</reference>
<keyword evidence="10" id="KW-0812">Transmembrane</keyword>
<dbReference type="InterPro" id="IPR013378">
    <property type="entry name" value="InlB-like_B-rpt"/>
</dbReference>
<evidence type="ECO:0000256" key="1">
    <source>
        <dbReference type="ARBA" id="ARBA00004168"/>
    </source>
</evidence>
<dbReference type="Pfam" id="PF00746">
    <property type="entry name" value="Gram_pos_anchor"/>
    <property type="match status" value="1"/>
</dbReference>
<dbReference type="InterPro" id="IPR042229">
    <property type="entry name" value="Listeria/Bacterioides_rpt_sf"/>
</dbReference>
<keyword evidence="7" id="KW-0677">Repeat</keyword>
<dbReference type="EMBL" id="DABJAN010000001">
    <property type="protein sequence ID" value="HAJ9591838.1"/>
    <property type="molecule type" value="Genomic_DNA"/>
</dbReference>
<dbReference type="InterPro" id="IPR014756">
    <property type="entry name" value="Ig_E-set"/>
</dbReference>
<evidence type="ECO:0000256" key="6">
    <source>
        <dbReference type="ARBA" id="ARBA00022729"/>
    </source>
</evidence>
<dbReference type="Proteomes" id="UP000843503">
    <property type="component" value="Unassembled WGS sequence"/>
</dbReference>
<dbReference type="PANTHER" id="PTHR46652">
    <property type="entry name" value="LEUCINE-RICH REPEAT AND IQ DOMAIN-CONTAINING PROTEIN 1-RELATED"/>
    <property type="match status" value="1"/>
</dbReference>
<evidence type="ECO:0000256" key="7">
    <source>
        <dbReference type="ARBA" id="ARBA00022737"/>
    </source>
</evidence>